<feature type="transmembrane region" description="Helical" evidence="1">
    <location>
        <begin position="187"/>
        <end position="206"/>
    </location>
</feature>
<dbReference type="EMBL" id="CAXDID020000019">
    <property type="protein sequence ID" value="CAL5985968.1"/>
    <property type="molecule type" value="Genomic_DNA"/>
</dbReference>
<comment type="caution">
    <text evidence="3">The sequence shown here is derived from an EMBL/GenBank/DDBJ whole genome shotgun (WGS) entry which is preliminary data.</text>
</comment>
<sequence length="236" mass="27538">MCRSVAEVPRNWLTRWFTMGVQSPVLLEAPEFRFNLLSPAIVLTLVLRKNSPEFCISVIYSLQYTASGFSSDQFVQFLFIWSEAGEICFPVITRIEAQNTSLCLEFGFAQIRIKLPEHCFKLQKIALYQQMRSIKKNPVIVNQCFRLESNDSFQKNWQIFKKKDVPACILVCLSESVQIYGQRLAQLLQVLILIGFGFVMCCELRIKFYQLDKNKEVMRSFQQIYNESNHSLFQKN</sequence>
<dbReference type="EMBL" id="CAXDID020000019">
    <property type="protein sequence ID" value="CAL5985978.1"/>
    <property type="molecule type" value="Genomic_DNA"/>
</dbReference>
<accession>A0ABP1HC79</accession>
<evidence type="ECO:0000313" key="3">
    <source>
        <dbReference type="EMBL" id="CAL5985978.1"/>
    </source>
</evidence>
<name>A0ABP1HC79_9EUKA</name>
<protein>
    <submittedName>
        <fullName evidence="3">Hypothetical_protein</fullName>
    </submittedName>
</protein>
<reference evidence="3 4" key="1">
    <citation type="submission" date="2024-07" db="EMBL/GenBank/DDBJ databases">
        <authorList>
            <person name="Akdeniz Z."/>
        </authorList>
    </citation>
    <scope>NUCLEOTIDE SEQUENCE [LARGE SCALE GENOMIC DNA]</scope>
</reference>
<organism evidence="3 4">
    <name type="scientific">Hexamita inflata</name>
    <dbReference type="NCBI Taxonomy" id="28002"/>
    <lineage>
        <taxon>Eukaryota</taxon>
        <taxon>Metamonada</taxon>
        <taxon>Diplomonadida</taxon>
        <taxon>Hexamitidae</taxon>
        <taxon>Hexamitinae</taxon>
        <taxon>Hexamita</taxon>
    </lineage>
</organism>
<proteinExistence type="predicted"/>
<keyword evidence="1" id="KW-1133">Transmembrane helix</keyword>
<evidence type="ECO:0000313" key="4">
    <source>
        <dbReference type="Proteomes" id="UP001642409"/>
    </source>
</evidence>
<keyword evidence="1" id="KW-0472">Membrane</keyword>
<gene>
    <name evidence="2" type="ORF">HINF_LOCUS9189</name>
    <name evidence="3" type="ORF">HINF_LOCUS9194</name>
</gene>
<evidence type="ECO:0000313" key="2">
    <source>
        <dbReference type="EMBL" id="CAL5985968.1"/>
    </source>
</evidence>
<evidence type="ECO:0000256" key="1">
    <source>
        <dbReference type="SAM" id="Phobius"/>
    </source>
</evidence>
<keyword evidence="1" id="KW-0812">Transmembrane</keyword>
<keyword evidence="4" id="KW-1185">Reference proteome</keyword>
<dbReference type="Proteomes" id="UP001642409">
    <property type="component" value="Unassembled WGS sequence"/>
</dbReference>